<protein>
    <submittedName>
        <fullName evidence="1">Uncharacterized protein</fullName>
    </submittedName>
</protein>
<dbReference type="AlphaFoldDB" id="A0A6C0DBF3"/>
<sequence length="103" mass="12227">MDSSGDYYISTSLVIEYRDAAETIRRTELLREYRFEFGDDPTFDQIYDHLKSLGLNEEPVYYYKDGAWTCLPEVAEYYKYYLDDANISAESVVAIYKEITYYD</sequence>
<evidence type="ECO:0000313" key="1">
    <source>
        <dbReference type="EMBL" id="QHT13720.1"/>
    </source>
</evidence>
<dbReference type="EMBL" id="MN739576">
    <property type="protein sequence ID" value="QHT13720.1"/>
    <property type="molecule type" value="Genomic_DNA"/>
</dbReference>
<proteinExistence type="predicted"/>
<reference evidence="1" key="1">
    <citation type="journal article" date="2020" name="Nature">
        <title>Giant virus diversity and host interactions through global metagenomics.</title>
        <authorList>
            <person name="Schulz F."/>
            <person name="Roux S."/>
            <person name="Paez-Espino D."/>
            <person name="Jungbluth S."/>
            <person name="Walsh D.A."/>
            <person name="Denef V.J."/>
            <person name="McMahon K.D."/>
            <person name="Konstantinidis K.T."/>
            <person name="Eloe-Fadrosh E.A."/>
            <person name="Kyrpides N.C."/>
            <person name="Woyke T."/>
        </authorList>
    </citation>
    <scope>NUCLEOTIDE SEQUENCE</scope>
    <source>
        <strain evidence="1">GVMAG-M-3300023174-132</strain>
    </source>
</reference>
<accession>A0A6C0DBF3</accession>
<name>A0A6C0DBF3_9ZZZZ</name>
<organism evidence="1">
    <name type="scientific">viral metagenome</name>
    <dbReference type="NCBI Taxonomy" id="1070528"/>
    <lineage>
        <taxon>unclassified sequences</taxon>
        <taxon>metagenomes</taxon>
        <taxon>organismal metagenomes</taxon>
    </lineage>
</organism>